<evidence type="ECO:0000313" key="2">
    <source>
        <dbReference type="EMBL" id="KAK1456969.1"/>
    </source>
</evidence>
<dbReference type="AlphaFoldDB" id="A0AAI9UJ63"/>
<organism evidence="2 3">
    <name type="scientific">Colletotrichum cuscutae</name>
    <dbReference type="NCBI Taxonomy" id="1209917"/>
    <lineage>
        <taxon>Eukaryota</taxon>
        <taxon>Fungi</taxon>
        <taxon>Dikarya</taxon>
        <taxon>Ascomycota</taxon>
        <taxon>Pezizomycotina</taxon>
        <taxon>Sordariomycetes</taxon>
        <taxon>Hypocreomycetidae</taxon>
        <taxon>Glomerellales</taxon>
        <taxon>Glomerellaceae</taxon>
        <taxon>Colletotrichum</taxon>
        <taxon>Colletotrichum acutatum species complex</taxon>
    </lineage>
</organism>
<protein>
    <submittedName>
        <fullName evidence="2">Uncharacterized protein</fullName>
    </submittedName>
</protein>
<feature type="compositionally biased region" description="Basic residues" evidence="1">
    <location>
        <begin position="69"/>
        <end position="91"/>
    </location>
</feature>
<reference evidence="2" key="1">
    <citation type="submission" date="2016-11" db="EMBL/GenBank/DDBJ databases">
        <title>The genome sequence of Colletotrichum cuscutae.</title>
        <authorList>
            <person name="Baroncelli R."/>
        </authorList>
    </citation>
    <scope>NUCLEOTIDE SEQUENCE</scope>
    <source>
        <strain evidence="2">IMI 304802</strain>
    </source>
</reference>
<dbReference type="Proteomes" id="UP001239213">
    <property type="component" value="Unassembled WGS sequence"/>
</dbReference>
<name>A0AAI9UJ63_9PEZI</name>
<feature type="region of interest" description="Disordered" evidence="1">
    <location>
        <begin position="1"/>
        <end position="155"/>
    </location>
</feature>
<comment type="caution">
    <text evidence="2">The sequence shown here is derived from an EMBL/GenBank/DDBJ whole genome shotgun (WGS) entry which is preliminary data.</text>
</comment>
<feature type="compositionally biased region" description="Basic and acidic residues" evidence="1">
    <location>
        <begin position="319"/>
        <end position="329"/>
    </location>
</feature>
<feature type="compositionally biased region" description="Basic and acidic residues" evidence="1">
    <location>
        <begin position="365"/>
        <end position="380"/>
    </location>
</feature>
<dbReference type="EMBL" id="MPDP01000283">
    <property type="protein sequence ID" value="KAK1456969.1"/>
    <property type="molecule type" value="Genomic_DNA"/>
</dbReference>
<gene>
    <name evidence="2" type="ORF">CCUS01_09849</name>
</gene>
<sequence>RDETRIQDARSRATDEGNRRDNVILNLCPKRPSHPLPLRLPRQENEHHPQHQTTPRKHLRTQIPTPQSRHQRARNRRSRQHAHAHSRKHHADARPLLPRIGRQRRQRGGEERLDAAQCDAAQRSPDVETHPRGGGGDAQRRPAVRQHCGGTGGGDEHCQFSDAVCEAVEDEAAEDADAVCDYEEVEGGVVGGALDVAGVGCEEEEDDGSGTLVAGLGRDEGFFRKPTYQGCPHGIERILQLPERRPLRQAPRLARRHPRPQTRQGGKQRSGLDEPERPHRPAEPGTRQHLPNDNGKHHAARSAPAGRDPDGEGAPLGKVRRDEGDRGTEEAPVAQADADPLREQELPVPRAGRGRQGARDDEDGAGCRDGAEVARVREAAGEGAYEEEEEDLDGADPGYVRGAAVEGLDIVALEGAKGVDHAPDIVLFLVIRLRKVSVSRIIPCIHHGEKGAKDCSRWER</sequence>
<feature type="compositionally biased region" description="Acidic residues" evidence="1">
    <location>
        <begin position="384"/>
        <end position="394"/>
    </location>
</feature>
<feature type="compositionally biased region" description="Basic and acidic residues" evidence="1">
    <location>
        <begin position="270"/>
        <end position="282"/>
    </location>
</feature>
<feature type="non-terminal residue" evidence="2">
    <location>
        <position position="1"/>
    </location>
</feature>
<keyword evidence="3" id="KW-1185">Reference proteome</keyword>
<feature type="compositionally biased region" description="Basic and acidic residues" evidence="1">
    <location>
        <begin position="1"/>
        <end position="22"/>
    </location>
</feature>
<proteinExistence type="predicted"/>
<evidence type="ECO:0000256" key="1">
    <source>
        <dbReference type="SAM" id="MobiDB-lite"/>
    </source>
</evidence>
<accession>A0AAI9UJ63</accession>
<evidence type="ECO:0000313" key="3">
    <source>
        <dbReference type="Proteomes" id="UP001239213"/>
    </source>
</evidence>
<feature type="region of interest" description="Disordered" evidence="1">
    <location>
        <begin position="237"/>
        <end position="398"/>
    </location>
</feature>